<proteinExistence type="predicted"/>
<reference evidence="1 2" key="1">
    <citation type="submission" date="2023-07" db="EMBL/GenBank/DDBJ databases">
        <title>Sorghum-associated microbial communities from plants grown in Nebraska, USA.</title>
        <authorList>
            <person name="Schachtman D."/>
        </authorList>
    </citation>
    <scope>NUCLEOTIDE SEQUENCE [LARGE SCALE GENOMIC DNA]</scope>
    <source>
        <strain evidence="1 2">DS1314</strain>
    </source>
</reference>
<gene>
    <name evidence="1" type="ORF">J2T19_002703</name>
</gene>
<evidence type="ECO:0000313" key="1">
    <source>
        <dbReference type="EMBL" id="MDQ0171251.1"/>
    </source>
</evidence>
<dbReference type="EMBL" id="JAUSTI010000006">
    <property type="protein sequence ID" value="MDQ0171251.1"/>
    <property type="molecule type" value="Genomic_DNA"/>
</dbReference>
<dbReference type="Proteomes" id="UP001233836">
    <property type="component" value="Unassembled WGS sequence"/>
</dbReference>
<accession>A0ABT9WDB7</accession>
<sequence>MVPMPPSIKDIQKGGRISRMETLLKLNEQLRVTSAAK</sequence>
<protein>
    <submittedName>
        <fullName evidence="1">Uncharacterized protein</fullName>
    </submittedName>
</protein>
<name>A0ABT9WDB7_9BACL</name>
<evidence type="ECO:0000313" key="2">
    <source>
        <dbReference type="Proteomes" id="UP001233836"/>
    </source>
</evidence>
<organism evidence="1 2">
    <name type="scientific">Paenibacillus tundrae</name>
    <dbReference type="NCBI Taxonomy" id="528187"/>
    <lineage>
        <taxon>Bacteria</taxon>
        <taxon>Bacillati</taxon>
        <taxon>Bacillota</taxon>
        <taxon>Bacilli</taxon>
        <taxon>Bacillales</taxon>
        <taxon>Paenibacillaceae</taxon>
        <taxon>Paenibacillus</taxon>
    </lineage>
</organism>
<comment type="caution">
    <text evidence="1">The sequence shown here is derived from an EMBL/GenBank/DDBJ whole genome shotgun (WGS) entry which is preliminary data.</text>
</comment>
<keyword evidence="2" id="KW-1185">Reference proteome</keyword>